<dbReference type="InterPro" id="IPR047640">
    <property type="entry name" value="RpiR-like"/>
</dbReference>
<dbReference type="GO" id="GO:0003700">
    <property type="term" value="F:DNA-binding transcription factor activity"/>
    <property type="evidence" value="ECO:0007669"/>
    <property type="project" value="InterPro"/>
</dbReference>
<dbReference type="GO" id="GO:1901135">
    <property type="term" value="P:carbohydrate derivative metabolic process"/>
    <property type="evidence" value="ECO:0007669"/>
    <property type="project" value="InterPro"/>
</dbReference>
<sequence>MELDSVETADGTLRMVERIQANLPQMSATMSKIGDLLLAEPAAPLELSITELADRAGTSAATVTRFCRQLGYPGYVQFRVAVAADSGRGEADDQWRDEIGRTLSPTDPPQAVLRTLLNAHIRSLRATAGTVDVAECAAVAERIANSRHLDIYGTGGSAAMADELENRLYRIGVNVHSWGDVHAGLASASIQDERTIAIGISNSGRTKETIEMLARAKASGAFTVAITNRHTSPLGQLADVCLTASVPEQYLHPADLSAKHSQLFVLDLIYLLVIQQDFTDSVNKIAASARAVSGHRRFASADRNDPSAS</sequence>
<evidence type="ECO:0000313" key="7">
    <source>
        <dbReference type="Proteomes" id="UP000419743"/>
    </source>
</evidence>
<dbReference type="InterPro" id="IPR009057">
    <property type="entry name" value="Homeodomain-like_sf"/>
</dbReference>
<gene>
    <name evidence="6" type="primary">rpiR_2</name>
    <name evidence="6" type="ORF">HALOF300_04816</name>
</gene>
<evidence type="ECO:0000256" key="3">
    <source>
        <dbReference type="ARBA" id="ARBA00023163"/>
    </source>
</evidence>
<dbReference type="PROSITE" id="PS51071">
    <property type="entry name" value="HTH_RPIR"/>
    <property type="match status" value="1"/>
</dbReference>
<dbReference type="EMBL" id="CACRYJ010000068">
    <property type="protein sequence ID" value="VZO40114.1"/>
    <property type="molecule type" value="Genomic_DNA"/>
</dbReference>
<dbReference type="PROSITE" id="PS51464">
    <property type="entry name" value="SIS"/>
    <property type="match status" value="1"/>
</dbReference>
<dbReference type="Pfam" id="PF01380">
    <property type="entry name" value="SIS"/>
    <property type="match status" value="1"/>
</dbReference>
<protein>
    <submittedName>
        <fullName evidence="6">HTH-type transcriptional regulator RpiR</fullName>
    </submittedName>
</protein>
<feature type="domain" description="SIS" evidence="5">
    <location>
        <begin position="139"/>
        <end position="279"/>
    </location>
</feature>
<name>A0A7M4DRM0_9MICO</name>
<evidence type="ECO:0000313" key="6">
    <source>
        <dbReference type="EMBL" id="VZO40114.1"/>
    </source>
</evidence>
<dbReference type="InterPro" id="IPR036388">
    <property type="entry name" value="WH-like_DNA-bd_sf"/>
</dbReference>
<evidence type="ECO:0000259" key="5">
    <source>
        <dbReference type="PROSITE" id="PS51464"/>
    </source>
</evidence>
<evidence type="ECO:0000256" key="1">
    <source>
        <dbReference type="ARBA" id="ARBA00023015"/>
    </source>
</evidence>
<dbReference type="GO" id="GO:0097367">
    <property type="term" value="F:carbohydrate derivative binding"/>
    <property type="evidence" value="ECO:0007669"/>
    <property type="project" value="InterPro"/>
</dbReference>
<dbReference type="Gene3D" id="1.10.10.10">
    <property type="entry name" value="Winged helix-like DNA-binding domain superfamily/Winged helix DNA-binding domain"/>
    <property type="match status" value="1"/>
</dbReference>
<feature type="domain" description="HTH rpiR-type" evidence="4">
    <location>
        <begin position="13"/>
        <end position="89"/>
    </location>
</feature>
<reference evidence="6 7" key="1">
    <citation type="submission" date="2019-11" db="EMBL/GenBank/DDBJ databases">
        <authorList>
            <person name="Criscuolo A."/>
        </authorList>
    </citation>
    <scope>NUCLEOTIDE SEQUENCE [LARGE SCALE GENOMIC DNA]</scope>
    <source>
        <strain evidence="6">CIP111667</strain>
    </source>
</reference>
<dbReference type="SUPFAM" id="SSF53697">
    <property type="entry name" value="SIS domain"/>
    <property type="match status" value="1"/>
</dbReference>
<dbReference type="CDD" id="cd05013">
    <property type="entry name" value="SIS_RpiR"/>
    <property type="match status" value="1"/>
</dbReference>
<dbReference type="GO" id="GO:0003677">
    <property type="term" value="F:DNA binding"/>
    <property type="evidence" value="ECO:0007669"/>
    <property type="project" value="UniProtKB-KW"/>
</dbReference>
<evidence type="ECO:0000259" key="4">
    <source>
        <dbReference type="PROSITE" id="PS51071"/>
    </source>
</evidence>
<dbReference type="SUPFAM" id="SSF46689">
    <property type="entry name" value="Homeodomain-like"/>
    <property type="match status" value="1"/>
</dbReference>
<dbReference type="PANTHER" id="PTHR30514">
    <property type="entry name" value="GLUCOKINASE"/>
    <property type="match status" value="1"/>
</dbReference>
<dbReference type="RefSeq" id="WP_231955722.1">
    <property type="nucleotide sequence ID" value="NZ_CACRYJ010000068.1"/>
</dbReference>
<dbReference type="Proteomes" id="UP000419743">
    <property type="component" value="Unassembled WGS sequence"/>
</dbReference>
<organism evidence="6 7">
    <name type="scientific">Occultella aeris</name>
    <dbReference type="NCBI Taxonomy" id="2761496"/>
    <lineage>
        <taxon>Bacteria</taxon>
        <taxon>Bacillati</taxon>
        <taxon>Actinomycetota</taxon>
        <taxon>Actinomycetes</taxon>
        <taxon>Micrococcales</taxon>
        <taxon>Ruaniaceae</taxon>
        <taxon>Occultella</taxon>
    </lineage>
</organism>
<dbReference type="InterPro" id="IPR035472">
    <property type="entry name" value="RpiR-like_SIS"/>
</dbReference>
<keyword evidence="2" id="KW-0238">DNA-binding</keyword>
<dbReference type="Pfam" id="PF01418">
    <property type="entry name" value="HTH_6"/>
    <property type="match status" value="1"/>
</dbReference>
<keyword evidence="1" id="KW-0805">Transcription regulation</keyword>
<dbReference type="InterPro" id="IPR046348">
    <property type="entry name" value="SIS_dom_sf"/>
</dbReference>
<dbReference type="Gene3D" id="3.40.50.10490">
    <property type="entry name" value="Glucose-6-phosphate isomerase like protein, domain 1"/>
    <property type="match status" value="1"/>
</dbReference>
<dbReference type="InterPro" id="IPR000281">
    <property type="entry name" value="HTH_RpiR"/>
</dbReference>
<keyword evidence="3" id="KW-0804">Transcription</keyword>
<dbReference type="AlphaFoldDB" id="A0A7M4DRM0"/>
<dbReference type="InterPro" id="IPR001347">
    <property type="entry name" value="SIS_dom"/>
</dbReference>
<keyword evidence="7" id="KW-1185">Reference proteome</keyword>
<proteinExistence type="predicted"/>
<comment type="caution">
    <text evidence="6">The sequence shown here is derived from an EMBL/GenBank/DDBJ whole genome shotgun (WGS) entry which is preliminary data.</text>
</comment>
<dbReference type="PANTHER" id="PTHR30514:SF1">
    <property type="entry name" value="HTH-TYPE TRANSCRIPTIONAL REGULATOR HEXR-RELATED"/>
    <property type="match status" value="1"/>
</dbReference>
<evidence type="ECO:0000256" key="2">
    <source>
        <dbReference type="ARBA" id="ARBA00023125"/>
    </source>
</evidence>
<accession>A0A7M4DRM0</accession>